<dbReference type="RefSeq" id="WP_244561030.1">
    <property type="nucleotide sequence ID" value="NZ_FXAK01000009.1"/>
</dbReference>
<evidence type="ECO:0000313" key="2">
    <source>
        <dbReference type="Proteomes" id="UP000192936"/>
    </source>
</evidence>
<protein>
    <submittedName>
        <fullName evidence="1">Uncharacterized protein</fullName>
    </submittedName>
</protein>
<dbReference type="STRING" id="286727.SAMN02982917_6997"/>
<reference evidence="1 2" key="1">
    <citation type="submission" date="2017-04" db="EMBL/GenBank/DDBJ databases">
        <authorList>
            <person name="Afonso C.L."/>
            <person name="Miller P.J."/>
            <person name="Scott M.A."/>
            <person name="Spackman E."/>
            <person name="Goraichik I."/>
            <person name="Dimitrov K.M."/>
            <person name="Suarez D.L."/>
            <person name="Swayne D.E."/>
        </authorList>
    </citation>
    <scope>NUCLEOTIDE SEQUENCE [LARGE SCALE GENOMIC DNA]</scope>
    <source>
        <strain evidence="1 2">A2P</strain>
    </source>
</reference>
<name>A0A1X7HQ42_9PROT</name>
<dbReference type="EMBL" id="FXAK01000009">
    <property type="protein sequence ID" value="SMF90191.1"/>
    <property type="molecule type" value="Genomic_DNA"/>
</dbReference>
<proteinExistence type="predicted"/>
<dbReference type="AlphaFoldDB" id="A0A1X7HQ42"/>
<gene>
    <name evidence="1" type="ORF">SAMN02982917_6997</name>
</gene>
<evidence type="ECO:0000313" key="1">
    <source>
        <dbReference type="EMBL" id="SMF90191.1"/>
    </source>
</evidence>
<organism evidence="1 2">
    <name type="scientific">Azospirillum oryzae</name>
    <dbReference type="NCBI Taxonomy" id="286727"/>
    <lineage>
        <taxon>Bacteria</taxon>
        <taxon>Pseudomonadati</taxon>
        <taxon>Pseudomonadota</taxon>
        <taxon>Alphaproteobacteria</taxon>
        <taxon>Rhodospirillales</taxon>
        <taxon>Azospirillaceae</taxon>
        <taxon>Azospirillum</taxon>
    </lineage>
</organism>
<accession>A0A1X7HQ42</accession>
<dbReference type="Proteomes" id="UP000192936">
    <property type="component" value="Unassembled WGS sequence"/>
</dbReference>
<sequence length="100" mass="10114">MRVLAAAVMSLSAVLSVSLFTSVFIQESLANGSLVLAGLPSAAEANAPSLTITRSGSILSGKAPADHFTGSAWIDRRFQAPTPARGAGASVPFELGARTA</sequence>